<keyword evidence="1" id="KW-0175">Coiled coil</keyword>
<dbReference type="InterPro" id="IPR019734">
    <property type="entry name" value="TPR_rpt"/>
</dbReference>
<feature type="coiled-coil region" evidence="1">
    <location>
        <begin position="173"/>
        <end position="201"/>
    </location>
</feature>
<feature type="non-terminal residue" evidence="2">
    <location>
        <position position="370"/>
    </location>
</feature>
<dbReference type="AlphaFoldDB" id="A0A5J4RLN0"/>
<dbReference type="EMBL" id="SNRY01000993">
    <property type="protein sequence ID" value="KAA6334474.1"/>
    <property type="molecule type" value="Genomic_DNA"/>
</dbReference>
<gene>
    <name evidence="2" type="ORF">EZS27_017199</name>
</gene>
<organism evidence="2">
    <name type="scientific">termite gut metagenome</name>
    <dbReference type="NCBI Taxonomy" id="433724"/>
    <lineage>
        <taxon>unclassified sequences</taxon>
        <taxon>metagenomes</taxon>
        <taxon>organismal metagenomes</taxon>
    </lineage>
</organism>
<proteinExistence type="predicted"/>
<comment type="caution">
    <text evidence="2">The sequence shown here is derived from an EMBL/GenBank/DDBJ whole genome shotgun (WGS) entry which is preliminary data.</text>
</comment>
<evidence type="ECO:0008006" key="3">
    <source>
        <dbReference type="Google" id="ProtNLM"/>
    </source>
</evidence>
<evidence type="ECO:0000256" key="1">
    <source>
        <dbReference type="SAM" id="Coils"/>
    </source>
</evidence>
<dbReference type="PROSITE" id="PS50005">
    <property type="entry name" value="TPR"/>
    <property type="match status" value="1"/>
</dbReference>
<accession>A0A5J4RLN0</accession>
<reference evidence="2" key="1">
    <citation type="submission" date="2019-03" db="EMBL/GenBank/DDBJ databases">
        <title>Single cell metagenomics reveals metabolic interactions within the superorganism composed of flagellate Streblomastix strix and complex community of Bacteroidetes bacteria on its surface.</title>
        <authorList>
            <person name="Treitli S.C."/>
            <person name="Kolisko M."/>
            <person name="Husnik F."/>
            <person name="Keeling P."/>
            <person name="Hampl V."/>
        </authorList>
    </citation>
    <scope>NUCLEOTIDE SEQUENCE</scope>
    <source>
        <strain evidence="2">STM</strain>
    </source>
</reference>
<evidence type="ECO:0000313" key="2">
    <source>
        <dbReference type="EMBL" id="KAA6334474.1"/>
    </source>
</evidence>
<sequence>MNKLIAVVFSVALFNTVAQAQSLKLDELILLQKNGLDYIDNHLSRKNWELHETSLDNYNYYGDFFASYNSVTWSFNKNKSNDKAEAWFWLYQYEGFDNAITYQIHNKERFNQLKTEVKNLPAYKLQKTEAVEQGLESKYRDNRREIIFKQYFQDDKTRYSDVPVYYLVTIYNYKEIEEQKRLREEQARREYEEQIRIEREEQIKEEQYQDALENAETFFKMKKYHKVIEEYQTALKIKPEESAYLNEQMIKINKILLFLNERKYKIYDYHNFEESDYNTRNQNIETNIKTILFKKQSLNRTNITIICMVDSFGITTTSFTSTVSDVQLNEQLKQLSNNIRLNPVIINDYYVNAKAKIEYSIEADQAIAKV</sequence>
<name>A0A5J4RLN0_9ZZZZ</name>
<protein>
    <recommendedName>
        <fullName evidence="3">Tetratricopeptide repeat protein</fullName>
    </recommendedName>
</protein>